<dbReference type="InterPro" id="IPR023214">
    <property type="entry name" value="HAD_sf"/>
</dbReference>
<dbReference type="PANTHER" id="PTHR20371">
    <property type="entry name" value="ENOLASE-PHOSPHATASE E1"/>
    <property type="match status" value="1"/>
</dbReference>
<feature type="region of interest" description="Disordered" evidence="4">
    <location>
        <begin position="161"/>
        <end position="238"/>
    </location>
</feature>
<gene>
    <name evidence="5" type="ORF">PRZ48_003956</name>
</gene>
<proteinExistence type="predicted"/>
<dbReference type="PANTHER" id="PTHR20371:SF1">
    <property type="entry name" value="ENOLASE-PHOSPHATASE E1"/>
    <property type="match status" value="1"/>
</dbReference>
<keyword evidence="2" id="KW-0378">Hydrolase</keyword>
<dbReference type="InterPro" id="IPR036412">
    <property type="entry name" value="HAD-like_sf"/>
</dbReference>
<evidence type="ECO:0000256" key="4">
    <source>
        <dbReference type="SAM" id="MobiDB-lite"/>
    </source>
</evidence>
<keyword evidence="1" id="KW-0028">Amino-acid biosynthesis</keyword>
<keyword evidence="3" id="KW-0486">Methionine biosynthesis</keyword>
<reference evidence="5 6" key="1">
    <citation type="journal article" date="2023" name="G3 (Bethesda)">
        <title>A chromosome-level genome assembly of Zasmidium syzygii isolated from banana leaves.</title>
        <authorList>
            <person name="van Westerhoven A.C."/>
            <person name="Mehrabi R."/>
            <person name="Talebi R."/>
            <person name="Steentjes M.B.F."/>
            <person name="Corcolon B."/>
            <person name="Chong P.A."/>
            <person name="Kema G.H.J."/>
            <person name="Seidl M.F."/>
        </authorList>
    </citation>
    <scope>NUCLEOTIDE SEQUENCE [LARGE SCALE GENOMIC DNA]</scope>
    <source>
        <strain evidence="5 6">P124</strain>
    </source>
</reference>
<evidence type="ECO:0000313" key="5">
    <source>
        <dbReference type="EMBL" id="KAK4505991.1"/>
    </source>
</evidence>
<protein>
    <recommendedName>
        <fullName evidence="7">Enolase-phosphatase E1</fullName>
    </recommendedName>
</protein>
<name>A0ABR0EXU6_ZASCE</name>
<evidence type="ECO:0000256" key="1">
    <source>
        <dbReference type="ARBA" id="ARBA00022605"/>
    </source>
</evidence>
<accession>A0ABR0EXU6</accession>
<organism evidence="5 6">
    <name type="scientific">Zasmidium cellare</name>
    <name type="common">Wine cellar mold</name>
    <name type="synonym">Racodium cellare</name>
    <dbReference type="NCBI Taxonomy" id="395010"/>
    <lineage>
        <taxon>Eukaryota</taxon>
        <taxon>Fungi</taxon>
        <taxon>Dikarya</taxon>
        <taxon>Ascomycota</taxon>
        <taxon>Pezizomycotina</taxon>
        <taxon>Dothideomycetes</taxon>
        <taxon>Dothideomycetidae</taxon>
        <taxon>Mycosphaerellales</taxon>
        <taxon>Mycosphaerellaceae</taxon>
        <taxon>Zasmidium</taxon>
    </lineage>
</organism>
<dbReference type="InterPro" id="IPR023943">
    <property type="entry name" value="Enolase-ppase_E1"/>
</dbReference>
<dbReference type="Gene3D" id="3.40.50.1000">
    <property type="entry name" value="HAD superfamily/HAD-like"/>
    <property type="match status" value="1"/>
</dbReference>
<evidence type="ECO:0000256" key="2">
    <source>
        <dbReference type="ARBA" id="ARBA00022801"/>
    </source>
</evidence>
<dbReference type="EMBL" id="JAXOVC010000002">
    <property type="protein sequence ID" value="KAK4505991.1"/>
    <property type="molecule type" value="Genomic_DNA"/>
</dbReference>
<dbReference type="NCBIfam" id="TIGR01691">
    <property type="entry name" value="enolase-ppase"/>
    <property type="match status" value="1"/>
</dbReference>
<keyword evidence="6" id="KW-1185">Reference proteome</keyword>
<sequence>MAEEDGGKKIDGEKKIEGVKLLLFDIEGTVCPISYVKDTLFPYATKALPSVLAKQWDSPAFQPYRAAAPEEARASQEAYIAAVNDLTASNSKVPWLKNLQGYLWEDGYKSGAYSTPLFPDVVPALKQWGEGGLRLAIYSSGSVFAQKLLFAHVQRESWRVDGVEEADETPAEVPNRKRGRSGDEAEVSTEGPSKKRKEESVNDGDGDAANPPAVVGADKDDVGGAAATEEKPQQQTDDLTSLFEGWFDTTNAGPKTEAKSYETIAGDVKLQPEEILFFSDNVKEIEAAIQAKMQTVLVDRPGNAPLDKVETEKYRLVESFEEIGL</sequence>
<dbReference type="NCBIfam" id="TIGR01509">
    <property type="entry name" value="HAD-SF-IA-v3"/>
    <property type="match status" value="1"/>
</dbReference>
<dbReference type="InterPro" id="IPR006439">
    <property type="entry name" value="HAD-SF_hydro_IA"/>
</dbReference>
<dbReference type="SUPFAM" id="SSF56784">
    <property type="entry name" value="HAD-like"/>
    <property type="match status" value="2"/>
</dbReference>
<comment type="caution">
    <text evidence="5">The sequence shown here is derived from an EMBL/GenBank/DDBJ whole genome shotgun (WGS) entry which is preliminary data.</text>
</comment>
<dbReference type="Proteomes" id="UP001305779">
    <property type="component" value="Unassembled WGS sequence"/>
</dbReference>
<evidence type="ECO:0000256" key="3">
    <source>
        <dbReference type="ARBA" id="ARBA00023167"/>
    </source>
</evidence>
<dbReference type="Gene3D" id="1.10.720.60">
    <property type="match status" value="1"/>
</dbReference>
<evidence type="ECO:0000313" key="6">
    <source>
        <dbReference type="Proteomes" id="UP001305779"/>
    </source>
</evidence>
<evidence type="ECO:0008006" key="7">
    <source>
        <dbReference type="Google" id="ProtNLM"/>
    </source>
</evidence>
<feature type="compositionally biased region" description="Basic and acidic residues" evidence="4">
    <location>
        <begin position="217"/>
        <end position="232"/>
    </location>
</feature>